<dbReference type="Pfam" id="PF06892">
    <property type="entry name" value="Phage_CP76"/>
    <property type="match status" value="1"/>
</dbReference>
<comment type="caution">
    <text evidence="1">The sequence shown here is derived from an EMBL/GenBank/DDBJ whole genome shotgun (WGS) entry which is preliminary data.</text>
</comment>
<reference evidence="1 2" key="1">
    <citation type="submission" date="2016-10" db="EMBL/GenBank/DDBJ databases">
        <authorList>
            <person name="Varghese N."/>
            <person name="Submissions S."/>
        </authorList>
    </citation>
    <scope>NUCLEOTIDE SEQUENCE [LARGE SCALE GENOMIC DNA]</scope>
    <source>
        <strain evidence="1 2">CECT 8317</strain>
    </source>
</reference>
<accession>A0AAQ1G585</accession>
<evidence type="ECO:0008006" key="3">
    <source>
        <dbReference type="Google" id="ProtNLM"/>
    </source>
</evidence>
<proteinExistence type="predicted"/>
<dbReference type="EMBL" id="FNVE01000002">
    <property type="protein sequence ID" value="SEF82615.1"/>
    <property type="molecule type" value="Genomic_DNA"/>
</dbReference>
<organism evidence="1 2">
    <name type="scientific">Halopseudomonas aestusnigri</name>
    <dbReference type="NCBI Taxonomy" id="857252"/>
    <lineage>
        <taxon>Bacteria</taxon>
        <taxon>Pseudomonadati</taxon>
        <taxon>Pseudomonadota</taxon>
        <taxon>Gammaproteobacteria</taxon>
        <taxon>Pseudomonadales</taxon>
        <taxon>Pseudomonadaceae</taxon>
        <taxon>Halopseudomonas</taxon>
    </lineage>
</organism>
<dbReference type="InterPro" id="IPR009679">
    <property type="entry name" value="Phage_186_CII-like"/>
</dbReference>
<dbReference type="AlphaFoldDB" id="A0AAQ1G585"/>
<dbReference type="GO" id="GO:0003677">
    <property type="term" value="F:DNA binding"/>
    <property type="evidence" value="ECO:0007669"/>
    <property type="project" value="InterPro"/>
</dbReference>
<protein>
    <recommendedName>
        <fullName evidence="3">Phage regulatory protein CII (CP76)</fullName>
    </recommendedName>
</protein>
<evidence type="ECO:0000313" key="2">
    <source>
        <dbReference type="Proteomes" id="UP000243518"/>
    </source>
</evidence>
<keyword evidence="2" id="KW-1185">Reference proteome</keyword>
<evidence type="ECO:0000313" key="1">
    <source>
        <dbReference type="EMBL" id="SEF82615.1"/>
    </source>
</evidence>
<gene>
    <name evidence="1" type="ORF">SAMN05216586_10236</name>
</gene>
<sequence>MSRKDLLPDAGPVLSLRAALYRACRDFRGGITAVALEMGVSPDALTKALSPSLNRPIMPEWIEDILTITQDERLAAALVRPGGAVAFKPMPVKVTPQALLGLAAMAGADASFVASLHEGVADGRWDLHEVLKLEHCAGRVIAELLGICAGARQAMEEGADHG</sequence>
<name>A0AAQ1G585_9GAMM</name>
<dbReference type="RefSeq" id="WP_088273977.1">
    <property type="nucleotide sequence ID" value="NZ_FNVE01000002.1"/>
</dbReference>
<dbReference type="Proteomes" id="UP000243518">
    <property type="component" value="Unassembled WGS sequence"/>
</dbReference>